<dbReference type="PROSITE" id="PS00226">
    <property type="entry name" value="IF_ROD_1"/>
    <property type="match status" value="1"/>
</dbReference>
<evidence type="ECO:0000256" key="4">
    <source>
        <dbReference type="ARBA" id="ARBA00023054"/>
    </source>
</evidence>
<dbReference type="GO" id="GO:0005652">
    <property type="term" value="C:nuclear lamina"/>
    <property type="evidence" value="ECO:0007669"/>
    <property type="project" value="UniProtKB-SubCell"/>
</dbReference>
<evidence type="ECO:0000256" key="11">
    <source>
        <dbReference type="ARBA" id="ARBA00070351"/>
    </source>
</evidence>
<feature type="coiled-coil region" evidence="13">
    <location>
        <begin position="31"/>
        <end position="122"/>
    </location>
</feature>
<keyword evidence="5" id="KW-0539">Nucleus</keyword>
<dbReference type="PANTHER" id="PTHR45721">
    <property type="entry name" value="LAMIN DM0-RELATED"/>
    <property type="match status" value="1"/>
</dbReference>
<feature type="coiled-coil region" evidence="13">
    <location>
        <begin position="151"/>
        <end position="213"/>
    </location>
</feature>
<dbReference type="Ensembl" id="ENSJJAT00000030330.1">
    <property type="protein sequence ID" value="ENSJJAP00000023752.1"/>
    <property type="gene ID" value="ENSJJAG00000023416.1"/>
</dbReference>
<dbReference type="PANTHER" id="PTHR45721:SF2">
    <property type="entry name" value="LAMIN-B2"/>
    <property type="match status" value="1"/>
</dbReference>
<evidence type="ECO:0000256" key="12">
    <source>
        <dbReference type="RuleBase" id="RU000685"/>
    </source>
</evidence>
<dbReference type="GO" id="GO:0090435">
    <property type="term" value="P:protein localization to nuclear envelope"/>
    <property type="evidence" value="ECO:0007669"/>
    <property type="project" value="TreeGrafter"/>
</dbReference>
<dbReference type="RefSeq" id="XP_004654975.2">
    <property type="nucleotide sequence ID" value="XM_004654918.2"/>
</dbReference>
<proteinExistence type="inferred from homology"/>
<evidence type="ECO:0000256" key="1">
    <source>
        <dbReference type="ARBA" id="ARBA00022481"/>
    </source>
</evidence>
<dbReference type="InterPro" id="IPR001322">
    <property type="entry name" value="Lamin_tail_dom"/>
</dbReference>
<dbReference type="SUPFAM" id="SSF64593">
    <property type="entry name" value="Intermediate filament protein, coiled coil region"/>
    <property type="match status" value="2"/>
</dbReference>
<evidence type="ECO:0000256" key="7">
    <source>
        <dbReference type="ARBA" id="ARBA00023289"/>
    </source>
</evidence>
<feature type="compositionally biased region" description="Low complexity" evidence="14">
    <location>
        <begin position="392"/>
        <end position="420"/>
    </location>
</feature>
<dbReference type="CTD" id="84823"/>
<dbReference type="Pfam" id="PF00038">
    <property type="entry name" value="Filament"/>
    <property type="match status" value="1"/>
</dbReference>
<evidence type="ECO:0000256" key="8">
    <source>
        <dbReference type="ARBA" id="ARBA00024186"/>
    </source>
</evidence>
<dbReference type="Gene3D" id="2.60.40.1260">
    <property type="entry name" value="Lamin Tail domain"/>
    <property type="match status" value="1"/>
</dbReference>
<dbReference type="GeneTree" id="ENSGT00940000160274"/>
<evidence type="ECO:0000259" key="16">
    <source>
        <dbReference type="PROSITE" id="PS51842"/>
    </source>
</evidence>
<dbReference type="GO" id="GO:0005882">
    <property type="term" value="C:intermediate filament"/>
    <property type="evidence" value="ECO:0007669"/>
    <property type="project" value="UniProtKB-KW"/>
</dbReference>
<keyword evidence="3 12" id="KW-0403">Intermediate filament</keyword>
<evidence type="ECO:0000256" key="6">
    <source>
        <dbReference type="ARBA" id="ARBA00023288"/>
    </source>
</evidence>
<protein>
    <recommendedName>
        <fullName evidence="11">Lamin-B2</fullName>
    </recommendedName>
</protein>
<dbReference type="PROSITE" id="PS51841">
    <property type="entry name" value="LTD"/>
    <property type="match status" value="1"/>
</dbReference>
<keyword evidence="6" id="KW-0449">Lipoprotein</keyword>
<keyword evidence="2" id="KW-0597">Phosphoprotein</keyword>
<dbReference type="Gene3D" id="1.20.5.1160">
    <property type="entry name" value="Vasodilator-stimulated phosphoprotein"/>
    <property type="match status" value="1"/>
</dbReference>
<evidence type="ECO:0000313" key="17">
    <source>
        <dbReference type="Ensembl" id="ENSJJAP00000023752.1"/>
    </source>
</evidence>
<evidence type="ECO:0000256" key="14">
    <source>
        <dbReference type="SAM" id="MobiDB-lite"/>
    </source>
</evidence>
<accession>A0A8C5LGI9</accession>
<dbReference type="InterPro" id="IPR018039">
    <property type="entry name" value="IF_conserved"/>
</dbReference>
<comment type="similarity">
    <text evidence="12">Belongs to the intermediate filament family.</text>
</comment>
<comment type="subunit">
    <text evidence="10">Dimer. Lamin dimers then assemble into dimeric head-to-tail polymers. Ultimately, two head-to-tail polymers assemble laterally into a protofilament with a uniformly shaped rod of 3.5 nm in diameter. Interacts with TMEM43.</text>
</comment>
<dbReference type="Pfam" id="PF00932">
    <property type="entry name" value="LTD"/>
    <property type="match status" value="1"/>
</dbReference>
<reference evidence="17" key="1">
    <citation type="submission" date="2025-08" db="UniProtKB">
        <authorList>
            <consortium name="Ensembl"/>
        </authorList>
    </citation>
    <scope>IDENTIFICATION</scope>
</reference>
<dbReference type="Gene3D" id="1.20.5.170">
    <property type="match status" value="1"/>
</dbReference>
<dbReference type="GO" id="GO:0031965">
    <property type="term" value="C:nuclear membrane"/>
    <property type="evidence" value="ECO:0007669"/>
    <property type="project" value="Ensembl"/>
</dbReference>
<dbReference type="FunFam" id="2.60.40.1260:FF:000001">
    <property type="entry name" value="Lamin A/C"/>
    <property type="match status" value="1"/>
</dbReference>
<feature type="domain" description="IF rod" evidence="16">
    <location>
        <begin position="34"/>
        <end position="390"/>
    </location>
</feature>
<comment type="subcellular location">
    <subcellularLocation>
        <location evidence="8">Nucleus lamina</location>
    </subcellularLocation>
</comment>
<feature type="compositionally biased region" description="Polar residues" evidence="14">
    <location>
        <begin position="596"/>
        <end position="607"/>
    </location>
</feature>
<evidence type="ECO:0000256" key="9">
    <source>
        <dbReference type="ARBA" id="ARBA00055600"/>
    </source>
</evidence>
<evidence type="ECO:0000256" key="10">
    <source>
        <dbReference type="ARBA" id="ARBA00062809"/>
    </source>
</evidence>
<evidence type="ECO:0000259" key="15">
    <source>
        <dbReference type="PROSITE" id="PS51841"/>
    </source>
</evidence>
<feature type="compositionally biased region" description="Acidic residues" evidence="14">
    <location>
        <begin position="575"/>
        <end position="588"/>
    </location>
</feature>
<dbReference type="OrthoDB" id="102442at2759"/>
<keyword evidence="1" id="KW-0488">Methylation</keyword>
<dbReference type="SMART" id="SM01391">
    <property type="entry name" value="Filament"/>
    <property type="match status" value="1"/>
</dbReference>
<dbReference type="GO" id="GO:0051664">
    <property type="term" value="P:nuclear pore localization"/>
    <property type="evidence" value="ECO:0007669"/>
    <property type="project" value="TreeGrafter"/>
</dbReference>
<dbReference type="GO" id="GO:0007097">
    <property type="term" value="P:nuclear migration"/>
    <property type="evidence" value="ECO:0007669"/>
    <property type="project" value="TreeGrafter"/>
</dbReference>
<feature type="coiled-coil region" evidence="13">
    <location>
        <begin position="288"/>
        <end position="365"/>
    </location>
</feature>
<dbReference type="OMA" id="EMTQMRD"/>
<name>A0A8C5LGI9_JACJA</name>
<feature type="region of interest" description="Disordered" evidence="14">
    <location>
        <begin position="386"/>
        <end position="452"/>
    </location>
</feature>
<evidence type="ECO:0000256" key="2">
    <source>
        <dbReference type="ARBA" id="ARBA00022553"/>
    </source>
</evidence>
<feature type="domain" description="LTD" evidence="15">
    <location>
        <begin position="450"/>
        <end position="567"/>
    </location>
</feature>
<dbReference type="GO" id="GO:0031507">
    <property type="term" value="P:heterochromatin formation"/>
    <property type="evidence" value="ECO:0007669"/>
    <property type="project" value="TreeGrafter"/>
</dbReference>
<evidence type="ECO:0000256" key="5">
    <source>
        <dbReference type="ARBA" id="ARBA00023242"/>
    </source>
</evidence>
<sequence length="607" mass="68233">MSVAIGAAMASPLPGRAGGPATPLSPTRLSRLQEKEELRELNDRLAHYIDRVRALELENDRLLLRISEKEEVTTREVSGIKALYESELADARRVLDETARERARLQIEAGKVRAELDEANKSAKKREGELTVAQGRVKDLESLFHRSEAELAATLSDKRSLESDVAELRAQLAKAEDGHAVAKKQLEKETLMRVDLENRCQSLQEELDFRKNVFEEEVRETRRRHERRLVEVDSSRQQEYDFKMAQALEELRSQHDEQVRLYRLELEQTYQAKLDNAKLSSDQNDKAASAAREELKEARMRVESLSYQLSGLQKQASAAEDRIRELEETMAGERDKFRKMLDAKEQEMTEMRDVMQQQLAEYQELLDVKLTLDMEISAYRKLLEGEEERLKLSPSPSSRVTVSRATSSSSSSGVSASGRPGRSKRRRLEVEDSPGSSSSGIGSGSSGSSFHLAQQASATGSVSIEEVDLEGRFVRLKNSSDKDQSLGNWRIKRQILEGEEIAYKFTPKYVLRAGQTVTVWAAGAGVAHSPPSTLVWKSQSSWGSGESFCTVLVNADGEEVAMRTVKQSTARESENGEEEEEEAEFGEEDLFHQQGDPRTTSRGCRLM</sequence>
<dbReference type="AlphaFoldDB" id="A0A8C5LGI9"/>
<dbReference type="GO" id="GO:0005200">
    <property type="term" value="F:structural constituent of cytoskeleton"/>
    <property type="evidence" value="ECO:0007669"/>
    <property type="project" value="TreeGrafter"/>
</dbReference>
<dbReference type="Proteomes" id="UP000694385">
    <property type="component" value="Unassembled WGS sequence"/>
</dbReference>
<keyword evidence="4 13" id="KW-0175">Coiled coil</keyword>
<keyword evidence="18" id="KW-1185">Reference proteome</keyword>
<dbReference type="GO" id="GO:0042802">
    <property type="term" value="F:identical protein binding"/>
    <property type="evidence" value="ECO:0007669"/>
    <property type="project" value="Ensembl"/>
</dbReference>
<keyword evidence="7" id="KW-0636">Prenylation</keyword>
<reference evidence="17" key="2">
    <citation type="submission" date="2025-09" db="UniProtKB">
        <authorList>
            <consortium name="Ensembl"/>
        </authorList>
    </citation>
    <scope>IDENTIFICATION</scope>
</reference>
<dbReference type="GeneID" id="101615714"/>
<evidence type="ECO:0000256" key="13">
    <source>
        <dbReference type="SAM" id="Coils"/>
    </source>
</evidence>
<evidence type="ECO:0000256" key="3">
    <source>
        <dbReference type="ARBA" id="ARBA00022754"/>
    </source>
</evidence>
<dbReference type="InterPro" id="IPR036415">
    <property type="entry name" value="Lamin_tail_dom_sf"/>
</dbReference>
<comment type="function">
    <text evidence="9">Lamins are intermediate filament proteins that assemble into a filamentous meshwork, and which constitute the major components of the nuclear lamina, a fibrous layer on the nucleoplasmic side of the inner nuclear membrane. Lamins provide a framework for the nuclear envelope, bridging the nuclear envelope and chromatin, thereby playing an important role in nuclear assembly, chromatin organization, nuclear membrane and telomere dynamics. The structural integrity of the lamina is strictly controlled by the cell cycle, as seen by the disintegration and formation of the nuclear envelope in prophase and telophase, respectively.</text>
</comment>
<dbReference type="GO" id="GO:0006998">
    <property type="term" value="P:nuclear envelope organization"/>
    <property type="evidence" value="ECO:0007669"/>
    <property type="project" value="TreeGrafter"/>
</dbReference>
<dbReference type="InterPro" id="IPR039008">
    <property type="entry name" value="IF_rod_dom"/>
</dbReference>
<dbReference type="PROSITE" id="PS51842">
    <property type="entry name" value="IF_ROD_2"/>
    <property type="match status" value="1"/>
</dbReference>
<organism evidence="17 18">
    <name type="scientific">Jaculus jaculus</name>
    <name type="common">Lesser Egyptian jerboa</name>
    <dbReference type="NCBI Taxonomy" id="51337"/>
    <lineage>
        <taxon>Eukaryota</taxon>
        <taxon>Metazoa</taxon>
        <taxon>Chordata</taxon>
        <taxon>Craniata</taxon>
        <taxon>Vertebrata</taxon>
        <taxon>Euteleostomi</taxon>
        <taxon>Mammalia</taxon>
        <taxon>Eutheria</taxon>
        <taxon>Euarchontoglires</taxon>
        <taxon>Glires</taxon>
        <taxon>Rodentia</taxon>
        <taxon>Myomorpha</taxon>
        <taxon>Dipodoidea</taxon>
        <taxon>Dipodidae</taxon>
        <taxon>Dipodinae</taxon>
        <taxon>Jaculus</taxon>
    </lineage>
</organism>
<gene>
    <name evidence="17" type="primary">Lmnb2</name>
</gene>
<evidence type="ECO:0000313" key="18">
    <source>
        <dbReference type="Proteomes" id="UP000694385"/>
    </source>
</evidence>
<dbReference type="FunFam" id="1.20.5.170:FF:000076">
    <property type="entry name" value="Lamin B2"/>
    <property type="match status" value="1"/>
</dbReference>
<feature type="region of interest" description="Disordered" evidence="14">
    <location>
        <begin position="565"/>
        <end position="607"/>
    </location>
</feature>
<dbReference type="SUPFAM" id="SSF74853">
    <property type="entry name" value="Lamin A/C globular tail domain"/>
    <property type="match status" value="1"/>
</dbReference>